<feature type="compositionally biased region" description="Basic residues" evidence="10">
    <location>
        <begin position="93"/>
        <end position="106"/>
    </location>
</feature>
<feature type="region of interest" description="Disordered" evidence="10">
    <location>
        <begin position="39"/>
        <end position="76"/>
    </location>
</feature>
<keyword evidence="4 11" id="KW-0812">Transmembrane</keyword>
<dbReference type="EMBL" id="JAOTOJ010000019">
    <property type="protein sequence ID" value="KAK9391083.1"/>
    <property type="molecule type" value="Genomic_DNA"/>
</dbReference>
<proteinExistence type="inferred from homology"/>
<feature type="transmembrane region" description="Helical" evidence="11">
    <location>
        <begin position="482"/>
        <end position="505"/>
    </location>
</feature>
<evidence type="ECO:0000256" key="9">
    <source>
        <dbReference type="ARBA" id="ARBA00063768"/>
    </source>
</evidence>
<evidence type="ECO:0000313" key="12">
    <source>
        <dbReference type="EMBL" id="KAK9391083.1"/>
    </source>
</evidence>
<comment type="function">
    <text evidence="8">Subunit of STT3A-containing oligosaccharyl transferase (OST-A) complex that catalyzes the initial transfer of a defined glycan (Glc(3)Man(9)GlcNAc(2) in eukaryotes) from the lipid carrier dolichol-pyrophosphate to an asparagine residue within an Asn-X-Ser/Thr consensus motif in nascent polypeptide chains, the first step in protein N-glycosylation. N-glycosylation occurs cotranslationally and the complex associates with the Sec61 complex at the channel-forming translocon complex that mediates protein translocation across the endoplasmic reticulum (ER). Within the OST-A complex, acts as an adapter that anchors the OST-A complex to the Sec61 complex. May be involved in N-glycosylation of APP (amyloid-beta precursor protein). Can modulate gamma-secretase cleavage of APP by enhancing endoprotelysis of PSEN1.</text>
</comment>
<feature type="transmembrane region" description="Helical" evidence="11">
    <location>
        <begin position="517"/>
        <end position="537"/>
    </location>
</feature>
<sequence length="618" mass="65420">MAHLPKPGWEAWASPLGGGRGRVGKGVLPCLPSAGVPFPSLTTAGGGGGEEDKAGREGGSEAGPRPGKQAGGGYHGDGGCARMLTASLLCPGGRRKKSTQGKRGKRRGAESGGCPQLGGGAANTHLEGGEDKYPEPPHLSTPPLPHPVLYGTEGWGASPFCVAAAAPVFVQRPPLPSTHSIHPTPTLPSPVLTLILTRASMIEVKEWRSSPSAMSPGDVGRGCSQCVPPPPPAQRLRTPRSIAVGTERWGGEMGGRGSAHARGKLNPTGLPPPAHPHLREGGNALHGGLHRGCRKWMSPGDLQVSRGWGGHPTGVLHQGEPREPSAQNERLGMPSPGGKGASEPELPPLPLRFCRTEGKDELANDCKSDSYFFFFIMPPPKSLPKRGGGSRPRDRISRFALFDASGKGEACGCARRLAAGLRGRKKYTSALSPARAHRGASAWLEGKRLFSAAHAQGRQTLWFKRRRARWLGGRNGGVALRIMAVSTGISLVLSALLSLLLFTGMQMYSRHLASSEWLTIQGGLLGSALFIFSLTAFNNLESLIFGKGFQAKIFPEIISCLLLSLFASGLIHRVCVTTCLIFSLIALYYIQKISSTLYQMATPVSVPAKTVSKSRKRN</sequence>
<keyword evidence="5 11" id="KW-1133">Transmembrane helix</keyword>
<keyword evidence="13" id="KW-1185">Reference proteome</keyword>
<gene>
    <name evidence="12" type="ORF">NXF25_018413</name>
</gene>
<dbReference type="AlphaFoldDB" id="A0AAW1AMI4"/>
<protein>
    <recommendedName>
        <fullName evidence="3">Dolichyl-diphosphooligosaccharide--protein glycosyltransferase subunit KCP2</fullName>
    </recommendedName>
    <alternativeName>
        <fullName evidence="7">Keratinocyte-associated protein 2</fullName>
    </alternativeName>
</protein>
<evidence type="ECO:0000256" key="7">
    <source>
        <dbReference type="ARBA" id="ARBA00049813"/>
    </source>
</evidence>
<evidence type="ECO:0000256" key="4">
    <source>
        <dbReference type="ARBA" id="ARBA00022692"/>
    </source>
</evidence>
<comment type="subcellular location">
    <subcellularLocation>
        <location evidence="1">Membrane</location>
        <topology evidence="1">Multi-pass membrane protein</topology>
    </subcellularLocation>
</comment>
<organism evidence="12 13">
    <name type="scientific">Crotalus adamanteus</name>
    <name type="common">Eastern diamondback rattlesnake</name>
    <dbReference type="NCBI Taxonomy" id="8729"/>
    <lineage>
        <taxon>Eukaryota</taxon>
        <taxon>Metazoa</taxon>
        <taxon>Chordata</taxon>
        <taxon>Craniata</taxon>
        <taxon>Vertebrata</taxon>
        <taxon>Euteleostomi</taxon>
        <taxon>Lepidosauria</taxon>
        <taxon>Squamata</taxon>
        <taxon>Bifurcata</taxon>
        <taxon>Unidentata</taxon>
        <taxon>Episquamata</taxon>
        <taxon>Toxicofera</taxon>
        <taxon>Serpentes</taxon>
        <taxon>Colubroidea</taxon>
        <taxon>Viperidae</taxon>
        <taxon>Crotalinae</taxon>
        <taxon>Crotalus</taxon>
    </lineage>
</organism>
<dbReference type="PANTHER" id="PTHR32001">
    <property type="entry name" value="KERATINOCYTE-ASSOCIATED PROTEIN 2"/>
    <property type="match status" value="1"/>
</dbReference>
<reference evidence="12 13" key="1">
    <citation type="journal article" date="2024" name="Proc. Natl. Acad. Sci. U.S.A.">
        <title>The genetic regulatory architecture and epigenomic basis for age-related changes in rattlesnake venom.</title>
        <authorList>
            <person name="Hogan M.P."/>
            <person name="Holding M.L."/>
            <person name="Nystrom G.S."/>
            <person name="Colston T.J."/>
            <person name="Bartlett D.A."/>
            <person name="Mason A.J."/>
            <person name="Ellsworth S.A."/>
            <person name="Rautsaw R.M."/>
            <person name="Lawrence K.C."/>
            <person name="Strickland J.L."/>
            <person name="He B."/>
            <person name="Fraser P."/>
            <person name="Margres M.J."/>
            <person name="Gilbert D.M."/>
            <person name="Gibbs H.L."/>
            <person name="Parkinson C.L."/>
            <person name="Rokyta D.R."/>
        </authorList>
    </citation>
    <scope>NUCLEOTIDE SEQUENCE [LARGE SCALE GENOMIC DNA]</scope>
    <source>
        <strain evidence="12">DRR0105</strain>
    </source>
</reference>
<evidence type="ECO:0000256" key="2">
    <source>
        <dbReference type="ARBA" id="ARBA00007279"/>
    </source>
</evidence>
<evidence type="ECO:0000256" key="1">
    <source>
        <dbReference type="ARBA" id="ARBA00004141"/>
    </source>
</evidence>
<evidence type="ECO:0000313" key="13">
    <source>
        <dbReference type="Proteomes" id="UP001474421"/>
    </source>
</evidence>
<feature type="region of interest" description="Disordered" evidence="10">
    <location>
        <begin position="91"/>
        <end position="145"/>
    </location>
</feature>
<feature type="region of interest" description="Disordered" evidence="10">
    <location>
        <begin position="308"/>
        <end position="347"/>
    </location>
</feature>
<comment type="similarity">
    <text evidence="2">Belongs to the KRTCAP2 family.</text>
</comment>
<dbReference type="InterPro" id="IPR018614">
    <property type="entry name" value="KRTCAP2"/>
</dbReference>
<dbReference type="GO" id="GO:0016020">
    <property type="term" value="C:membrane"/>
    <property type="evidence" value="ECO:0007669"/>
    <property type="project" value="UniProtKB-SubCell"/>
</dbReference>
<evidence type="ECO:0000256" key="6">
    <source>
        <dbReference type="ARBA" id="ARBA00023136"/>
    </source>
</evidence>
<dbReference type="Pfam" id="PF09775">
    <property type="entry name" value="Keratin_assoc"/>
    <property type="match status" value="1"/>
</dbReference>
<name>A0AAW1AMI4_CROAD</name>
<comment type="subunit">
    <text evidence="9">Component of STT3A-containing oligosaccharyl transferase (OST-A) complex. STT3A-containing complex assembly occurs through the formation of 3 subcomplexes. Subcomplex 1 contains RPN1 and TMEM258, subcomplex 2 contains the STT3A-specific subunits STT3A, DC2/OSTC, and KCP2 as well as the core subunit OST4, and subcomplex 3 contains RPN2, DAD1, and OST48. The OST-A complex can form stable complexes with the Sec61 complex or with both the Sec61 and TRAP complexes. Interacts with PSEN1 and NCSTN; indicative for an association with the gamma-secretase complex.</text>
</comment>
<evidence type="ECO:0000256" key="10">
    <source>
        <dbReference type="SAM" id="MobiDB-lite"/>
    </source>
</evidence>
<evidence type="ECO:0000256" key="8">
    <source>
        <dbReference type="ARBA" id="ARBA00053818"/>
    </source>
</evidence>
<accession>A0AAW1AMI4</accession>
<evidence type="ECO:0000256" key="5">
    <source>
        <dbReference type="ARBA" id="ARBA00022989"/>
    </source>
</evidence>
<feature type="compositionally biased region" description="Basic and acidic residues" evidence="10">
    <location>
        <begin position="50"/>
        <end position="59"/>
    </location>
</feature>
<feature type="compositionally biased region" description="Pro residues" evidence="10">
    <location>
        <begin position="136"/>
        <end position="145"/>
    </location>
</feature>
<dbReference type="Proteomes" id="UP001474421">
    <property type="component" value="Unassembled WGS sequence"/>
</dbReference>
<comment type="caution">
    <text evidence="12">The sequence shown here is derived from an EMBL/GenBank/DDBJ whole genome shotgun (WGS) entry which is preliminary data.</text>
</comment>
<feature type="transmembrane region" description="Helical" evidence="11">
    <location>
        <begin position="570"/>
        <end position="590"/>
    </location>
</feature>
<dbReference type="PANTHER" id="PTHR32001:SF1">
    <property type="entry name" value="KERATINOCYTE-ASSOCIATED PROTEIN 2"/>
    <property type="match status" value="1"/>
</dbReference>
<keyword evidence="6 11" id="KW-0472">Membrane</keyword>
<evidence type="ECO:0000256" key="3">
    <source>
        <dbReference type="ARBA" id="ARBA00020175"/>
    </source>
</evidence>
<feature type="region of interest" description="Disordered" evidence="10">
    <location>
        <begin position="247"/>
        <end position="268"/>
    </location>
</feature>
<evidence type="ECO:0000256" key="11">
    <source>
        <dbReference type="SAM" id="Phobius"/>
    </source>
</evidence>